<name>A0ABU9BIR9_9BURK</name>
<dbReference type="EMBL" id="JBBUTG010000001">
    <property type="protein sequence ID" value="MEK8029721.1"/>
    <property type="molecule type" value="Genomic_DNA"/>
</dbReference>
<organism evidence="1 2">
    <name type="scientific">Ideonella lacteola</name>
    <dbReference type="NCBI Taxonomy" id="2984193"/>
    <lineage>
        <taxon>Bacteria</taxon>
        <taxon>Pseudomonadati</taxon>
        <taxon>Pseudomonadota</taxon>
        <taxon>Betaproteobacteria</taxon>
        <taxon>Burkholderiales</taxon>
        <taxon>Sphaerotilaceae</taxon>
        <taxon>Ideonella</taxon>
    </lineage>
</organism>
<keyword evidence="2" id="KW-1185">Reference proteome</keyword>
<sequence length="86" mass="8895">MTQQRGQGDASVLRQALPKAGQELDEQAAGDGQPAISPTARACIQGALGLFVAAQIARQLLNFQFAYFSAHGPLQAGIVNALGVGF</sequence>
<evidence type="ECO:0000313" key="2">
    <source>
        <dbReference type="Proteomes" id="UP001371218"/>
    </source>
</evidence>
<accession>A0ABU9BIR9</accession>
<gene>
    <name evidence="1" type="ORF">AACH06_02715</name>
</gene>
<dbReference type="Proteomes" id="UP001371218">
    <property type="component" value="Unassembled WGS sequence"/>
</dbReference>
<reference evidence="1 2" key="1">
    <citation type="submission" date="2024-04" db="EMBL/GenBank/DDBJ databases">
        <title>Novel species of the genus Ideonella isolated from streams.</title>
        <authorList>
            <person name="Lu H."/>
        </authorList>
    </citation>
    <scope>NUCLEOTIDE SEQUENCE [LARGE SCALE GENOMIC DNA]</scope>
    <source>
        <strain evidence="1 2">DXS29W</strain>
    </source>
</reference>
<protein>
    <submittedName>
        <fullName evidence="1">Uncharacterized protein</fullName>
    </submittedName>
</protein>
<proteinExistence type="predicted"/>
<evidence type="ECO:0000313" key="1">
    <source>
        <dbReference type="EMBL" id="MEK8029721.1"/>
    </source>
</evidence>
<dbReference type="RefSeq" id="WP_341424055.1">
    <property type="nucleotide sequence ID" value="NZ_JBBUTG010000001.1"/>
</dbReference>
<comment type="caution">
    <text evidence="1">The sequence shown here is derived from an EMBL/GenBank/DDBJ whole genome shotgun (WGS) entry which is preliminary data.</text>
</comment>